<dbReference type="Gene3D" id="1.10.8.60">
    <property type="match status" value="2"/>
</dbReference>
<proteinExistence type="inferred from homology"/>
<dbReference type="Pfam" id="PF00004">
    <property type="entry name" value="AAA"/>
    <property type="match status" value="2"/>
</dbReference>
<dbReference type="SUPFAM" id="SSF52540">
    <property type="entry name" value="P-loop containing nucleoside triphosphate hydrolases"/>
    <property type="match status" value="2"/>
</dbReference>
<evidence type="ECO:0000256" key="6">
    <source>
        <dbReference type="ARBA" id="ARBA00023136"/>
    </source>
</evidence>
<dbReference type="Gene3D" id="3.10.330.10">
    <property type="match status" value="1"/>
</dbReference>
<reference evidence="11" key="1">
    <citation type="submission" date="2025-08" db="UniProtKB">
        <authorList>
            <consortium name="RefSeq"/>
        </authorList>
    </citation>
    <scope>IDENTIFICATION</scope>
</reference>
<dbReference type="GeneID" id="106748102"/>
<dbReference type="KEGG" id="dqu:106748102"/>
<dbReference type="GO" id="GO:0005778">
    <property type="term" value="C:peroxisomal membrane"/>
    <property type="evidence" value="ECO:0007669"/>
    <property type="project" value="TreeGrafter"/>
</dbReference>
<keyword evidence="4" id="KW-0378">Hydrolase</keyword>
<dbReference type="InterPro" id="IPR009010">
    <property type="entry name" value="Asp_de-COase-like_dom_sf"/>
</dbReference>
<dbReference type="InterPro" id="IPR003959">
    <property type="entry name" value="ATPase_AAA_core"/>
</dbReference>
<dbReference type="OrthoDB" id="8173462at2759"/>
<dbReference type="CTD" id="5189"/>
<dbReference type="SUPFAM" id="SSF50692">
    <property type="entry name" value="ADC-like"/>
    <property type="match status" value="1"/>
</dbReference>
<evidence type="ECO:0000259" key="9">
    <source>
        <dbReference type="SMART" id="SM00382"/>
    </source>
</evidence>
<keyword evidence="10" id="KW-1185">Reference proteome</keyword>
<comment type="similarity">
    <text evidence="2">Belongs to the AAA ATPase family.</text>
</comment>
<dbReference type="Proteomes" id="UP000515204">
    <property type="component" value="Unplaced"/>
</dbReference>
<evidence type="ECO:0000256" key="5">
    <source>
        <dbReference type="ARBA" id="ARBA00022840"/>
    </source>
</evidence>
<accession>A0A6P3XUU0</accession>
<dbReference type="RefSeq" id="XP_014481799.1">
    <property type="nucleotide sequence ID" value="XM_014626313.1"/>
</dbReference>
<dbReference type="Pfam" id="PF09262">
    <property type="entry name" value="PEX-1N"/>
    <property type="match status" value="1"/>
</dbReference>
<keyword evidence="6" id="KW-0472">Membrane</keyword>
<evidence type="ECO:0000313" key="11">
    <source>
        <dbReference type="RefSeq" id="XP_014481799.1"/>
    </source>
</evidence>
<dbReference type="InterPro" id="IPR050168">
    <property type="entry name" value="AAA_ATPase_domain"/>
</dbReference>
<keyword evidence="3" id="KW-0547">Nucleotide-binding</keyword>
<sequence length="1081" mass="121328">MYYILDIILRFNIVTCTHMCNGNCMQLPSSKVQQFPLGKERGRTSLVVFRQFTAARNEMEHERLIVQYIKANNCFTGLSNHWTRRMATEENVIEVTRDTSVYYFSFLTSNVISNGTLGIGAIFARSLNIQEGDEVFVSTVKQVSSLSSINVVPLTMNDRELLELQMEKVQSSLLSQVRVVAKRQPIVAWVSKFSSVTFVVEDLEPRFSYGLLQQFTEVHVLDADATRKNADVIEQPGVMRNALARILPYFSKEHNADDNASNCALLQDFRKRSLPRVFRVYPLPFTSTINPTGLILRAPSHILIPRRCLPKSARSATGRIMCKVKKVPEERQRVNDSGTNFLRDGDSSVLSKVSDELTARIYVLEDVLERGDVPDTGYFDLDSIHSRAYASDSLRISLQIGAGSRMVVQLIEESRRPKPTSLDVFAAEGTTVQDFRSYVKLYSRDQPLLLNSRSILLDQGRRYVVQMSPEDCDYAFLDDKDIESLHVRVQPALYSANAEILEAHCSEDLKLGNTSTRCVESVLDSCEKALDLGLGLRIKPDTKVNFLYDRENILICGDLGSGKTTVCKILIDRCRKEPCFVHTRVIDCRSLKGKKVETVQKIFASAMNECVYHQPSILFMDDLECITNASLNDEENTVDATNASRITDMLINTVTQYQKSHYISIVATCMSVNKIGLKLRPARGTQFFRTVLSIPNLNKEHRIDILRTRLKDKLPEDMGWDHYGNKTEGWMPQDLVDLSEKAIFAAWKRHAAAKSESRVIVTEEDMSVALENFTPISMQDVQLHKKGGHSWSDIGGLSDVKNSLTEILHWPLKYPEIFKNAPIKLQSGVLLYGMPGTGKTMLAKAIASECGVNLISIKGPELLSKYIGVSEESVRNVFERARRAKPCVLFFDEFDSLAPRRGHDNTGVTDRVVNQLLTQLDGVEDREGVAIVAASSRPDMLDPALLRPGRLDKCLHCPLPNEEERREIFMTLCNSQNVDSAKLDLEELTRLSDGFTGADINATIIQARLAAYENAVATSTNGKIDASDIKVVQKHLVDSVKSIRPSLSAAEKSKYTNVYARFSKDDTYVEDVSKNQKATLA</sequence>
<dbReference type="SMART" id="SM00382">
    <property type="entry name" value="AAA"/>
    <property type="match status" value="2"/>
</dbReference>
<keyword evidence="5" id="KW-0067">ATP-binding</keyword>
<organism evidence="10 11">
    <name type="scientific">Dinoponera quadriceps</name>
    <name type="common">South American ant</name>
    <dbReference type="NCBI Taxonomy" id="609295"/>
    <lineage>
        <taxon>Eukaryota</taxon>
        <taxon>Metazoa</taxon>
        <taxon>Ecdysozoa</taxon>
        <taxon>Arthropoda</taxon>
        <taxon>Hexapoda</taxon>
        <taxon>Insecta</taxon>
        <taxon>Pterygota</taxon>
        <taxon>Neoptera</taxon>
        <taxon>Endopterygota</taxon>
        <taxon>Hymenoptera</taxon>
        <taxon>Apocrita</taxon>
        <taxon>Aculeata</taxon>
        <taxon>Formicoidea</taxon>
        <taxon>Formicidae</taxon>
        <taxon>Ponerinae</taxon>
        <taxon>Ponerini</taxon>
        <taxon>Dinoponera</taxon>
    </lineage>
</organism>
<dbReference type="InterPro" id="IPR003960">
    <property type="entry name" value="ATPase_AAA_CS"/>
</dbReference>
<gene>
    <name evidence="11" type="primary">LOC106748102</name>
</gene>
<protein>
    <recommendedName>
        <fullName evidence="8">Peroxisomal ATPase PEX1</fullName>
    </recommendedName>
    <alternativeName>
        <fullName evidence="7">Peroxin-1</fullName>
    </alternativeName>
</protein>
<dbReference type="SUPFAM" id="SSF54585">
    <property type="entry name" value="Cdc48 domain 2-like"/>
    <property type="match status" value="1"/>
</dbReference>
<dbReference type="InterPro" id="IPR029067">
    <property type="entry name" value="CDC48_domain_2-like_sf"/>
</dbReference>
<dbReference type="GO" id="GO:0016558">
    <property type="term" value="P:protein import into peroxisome matrix"/>
    <property type="evidence" value="ECO:0007669"/>
    <property type="project" value="TreeGrafter"/>
</dbReference>
<dbReference type="GO" id="GO:0005524">
    <property type="term" value="F:ATP binding"/>
    <property type="evidence" value="ECO:0007669"/>
    <property type="project" value="UniProtKB-KW"/>
</dbReference>
<dbReference type="GO" id="GO:0005829">
    <property type="term" value="C:cytosol"/>
    <property type="evidence" value="ECO:0007669"/>
    <property type="project" value="TreeGrafter"/>
</dbReference>
<evidence type="ECO:0000256" key="3">
    <source>
        <dbReference type="ARBA" id="ARBA00022741"/>
    </source>
</evidence>
<dbReference type="AlphaFoldDB" id="A0A6P3XUU0"/>
<feature type="domain" description="AAA+ ATPase" evidence="9">
    <location>
        <begin position="825"/>
        <end position="961"/>
    </location>
</feature>
<evidence type="ECO:0000313" key="10">
    <source>
        <dbReference type="Proteomes" id="UP000515204"/>
    </source>
</evidence>
<evidence type="ECO:0000256" key="2">
    <source>
        <dbReference type="ARBA" id="ARBA00006914"/>
    </source>
</evidence>
<evidence type="ECO:0000256" key="8">
    <source>
        <dbReference type="ARBA" id="ARBA00034532"/>
    </source>
</evidence>
<dbReference type="FunFam" id="3.40.50.300:FF:000149">
    <property type="entry name" value="Nuclear valosin-containing protein-like"/>
    <property type="match status" value="1"/>
</dbReference>
<dbReference type="InterPro" id="IPR027417">
    <property type="entry name" value="P-loop_NTPase"/>
</dbReference>
<evidence type="ECO:0000256" key="1">
    <source>
        <dbReference type="ARBA" id="ARBA00004370"/>
    </source>
</evidence>
<dbReference type="PANTHER" id="PTHR23077:SF12">
    <property type="entry name" value="PEROXISOMAL ATPASE PEX1"/>
    <property type="match status" value="1"/>
</dbReference>
<dbReference type="Gene3D" id="3.40.50.300">
    <property type="entry name" value="P-loop containing nucleotide triphosphate hydrolases"/>
    <property type="match status" value="2"/>
</dbReference>
<feature type="domain" description="AAA+ ATPase" evidence="9">
    <location>
        <begin position="549"/>
        <end position="698"/>
    </location>
</feature>
<dbReference type="GO" id="GO:0016887">
    <property type="term" value="F:ATP hydrolysis activity"/>
    <property type="evidence" value="ECO:0007669"/>
    <property type="project" value="InterPro"/>
</dbReference>
<dbReference type="PROSITE" id="PS00674">
    <property type="entry name" value="AAA"/>
    <property type="match status" value="1"/>
</dbReference>
<dbReference type="InterPro" id="IPR003593">
    <property type="entry name" value="AAA+_ATPase"/>
</dbReference>
<evidence type="ECO:0000256" key="7">
    <source>
        <dbReference type="ARBA" id="ARBA00032509"/>
    </source>
</evidence>
<dbReference type="InterPro" id="IPR015342">
    <property type="entry name" value="PEX1-N_C-lobe"/>
</dbReference>
<dbReference type="PANTHER" id="PTHR23077">
    <property type="entry name" value="AAA-FAMILY ATPASE"/>
    <property type="match status" value="1"/>
</dbReference>
<name>A0A6P3XUU0_DINQU</name>
<evidence type="ECO:0000256" key="4">
    <source>
        <dbReference type="ARBA" id="ARBA00022801"/>
    </source>
</evidence>
<comment type="subcellular location">
    <subcellularLocation>
        <location evidence="1">Membrane</location>
    </subcellularLocation>
</comment>